<evidence type="ECO:0000256" key="1">
    <source>
        <dbReference type="ARBA" id="ARBA00004429"/>
    </source>
</evidence>
<feature type="transmembrane region" description="Helical" evidence="8">
    <location>
        <begin position="540"/>
        <end position="560"/>
    </location>
</feature>
<feature type="transmembrane region" description="Helical" evidence="8">
    <location>
        <begin position="195"/>
        <end position="217"/>
    </location>
</feature>
<comment type="similarity">
    <text evidence="8">Belongs to the binding-protein-dependent transport system permease family.</text>
</comment>
<organism evidence="10 11">
    <name type="scientific">Agrococcus baldri</name>
    <dbReference type="NCBI Taxonomy" id="153730"/>
    <lineage>
        <taxon>Bacteria</taxon>
        <taxon>Bacillati</taxon>
        <taxon>Actinomycetota</taxon>
        <taxon>Actinomycetes</taxon>
        <taxon>Micrococcales</taxon>
        <taxon>Microbacteriaceae</taxon>
        <taxon>Agrococcus</taxon>
    </lineage>
</organism>
<evidence type="ECO:0000256" key="4">
    <source>
        <dbReference type="ARBA" id="ARBA00022519"/>
    </source>
</evidence>
<dbReference type="RefSeq" id="WP_146794403.1">
    <property type="nucleotide sequence ID" value="NZ_BJUU01000008.1"/>
</dbReference>
<feature type="domain" description="ABC transmembrane type-1" evidence="9">
    <location>
        <begin position="65"/>
        <end position="272"/>
    </location>
</feature>
<dbReference type="EMBL" id="BJUU01000008">
    <property type="protein sequence ID" value="GEK80276.1"/>
    <property type="molecule type" value="Genomic_DNA"/>
</dbReference>
<feature type="transmembrane region" description="Helical" evidence="8">
    <location>
        <begin position="255"/>
        <end position="273"/>
    </location>
</feature>
<feature type="transmembrane region" description="Helical" evidence="8">
    <location>
        <begin position="405"/>
        <end position="424"/>
    </location>
</feature>
<keyword evidence="4" id="KW-0997">Cell inner membrane</keyword>
<feature type="transmembrane region" description="Helical" evidence="8">
    <location>
        <begin position="66"/>
        <end position="89"/>
    </location>
</feature>
<accession>A0AA87RGY6</accession>
<dbReference type="SUPFAM" id="SSF161098">
    <property type="entry name" value="MetI-like"/>
    <property type="match status" value="2"/>
</dbReference>
<evidence type="ECO:0000256" key="6">
    <source>
        <dbReference type="ARBA" id="ARBA00022989"/>
    </source>
</evidence>
<feature type="transmembrane region" description="Helical" evidence="8">
    <location>
        <begin position="436"/>
        <end position="456"/>
    </location>
</feature>
<dbReference type="PANTHER" id="PTHR43357">
    <property type="entry name" value="INNER MEMBRANE ABC TRANSPORTER PERMEASE PROTEIN YDCV"/>
    <property type="match status" value="1"/>
</dbReference>
<proteinExistence type="inferred from homology"/>
<dbReference type="GO" id="GO:0005886">
    <property type="term" value="C:plasma membrane"/>
    <property type="evidence" value="ECO:0007669"/>
    <property type="project" value="UniProtKB-SubCell"/>
</dbReference>
<evidence type="ECO:0000256" key="3">
    <source>
        <dbReference type="ARBA" id="ARBA00022475"/>
    </source>
</evidence>
<evidence type="ECO:0000313" key="10">
    <source>
        <dbReference type="EMBL" id="GEK80276.1"/>
    </source>
</evidence>
<evidence type="ECO:0000313" key="11">
    <source>
        <dbReference type="Proteomes" id="UP000321749"/>
    </source>
</evidence>
<evidence type="ECO:0000259" key="9">
    <source>
        <dbReference type="PROSITE" id="PS50928"/>
    </source>
</evidence>
<dbReference type="Pfam" id="PF00528">
    <property type="entry name" value="BPD_transp_1"/>
    <property type="match status" value="2"/>
</dbReference>
<dbReference type="PROSITE" id="PS50928">
    <property type="entry name" value="ABC_TM1"/>
    <property type="match status" value="2"/>
</dbReference>
<protein>
    <submittedName>
        <fullName evidence="10">ABC transporter permease</fullName>
    </submittedName>
</protein>
<feature type="transmembrane region" description="Helical" evidence="8">
    <location>
        <begin position="101"/>
        <end position="120"/>
    </location>
</feature>
<feature type="transmembrane region" description="Helical" evidence="8">
    <location>
        <begin position="371"/>
        <end position="393"/>
    </location>
</feature>
<keyword evidence="3" id="KW-1003">Cell membrane</keyword>
<evidence type="ECO:0000256" key="2">
    <source>
        <dbReference type="ARBA" id="ARBA00022448"/>
    </source>
</evidence>
<dbReference type="GO" id="GO:0055085">
    <property type="term" value="P:transmembrane transport"/>
    <property type="evidence" value="ECO:0007669"/>
    <property type="project" value="InterPro"/>
</dbReference>
<dbReference type="AlphaFoldDB" id="A0AA87RGY6"/>
<dbReference type="InterPro" id="IPR000515">
    <property type="entry name" value="MetI-like"/>
</dbReference>
<comment type="subcellular location">
    <subcellularLocation>
        <location evidence="1">Cell inner membrane</location>
        <topology evidence="1">Multi-pass membrane protein</topology>
    </subcellularLocation>
    <subcellularLocation>
        <location evidence="8">Cell membrane</location>
        <topology evidence="8">Multi-pass membrane protein</topology>
    </subcellularLocation>
</comment>
<keyword evidence="6 8" id="KW-1133">Transmembrane helix</keyword>
<keyword evidence="2 8" id="KW-0813">Transport</keyword>
<name>A0AA87RGY6_9MICO</name>
<dbReference type="Gene3D" id="1.10.3720.10">
    <property type="entry name" value="MetI-like"/>
    <property type="match status" value="2"/>
</dbReference>
<feature type="domain" description="ABC transmembrane type-1" evidence="9">
    <location>
        <begin position="367"/>
        <end position="560"/>
    </location>
</feature>
<evidence type="ECO:0000256" key="7">
    <source>
        <dbReference type="ARBA" id="ARBA00023136"/>
    </source>
</evidence>
<dbReference type="CDD" id="cd06261">
    <property type="entry name" value="TM_PBP2"/>
    <property type="match status" value="2"/>
</dbReference>
<feature type="transmembrane region" description="Helical" evidence="8">
    <location>
        <begin position="301"/>
        <end position="323"/>
    </location>
</feature>
<keyword evidence="5 8" id="KW-0812">Transmembrane</keyword>
<keyword evidence="7 8" id="KW-0472">Membrane</keyword>
<dbReference type="PANTHER" id="PTHR43357:SF3">
    <property type="entry name" value="FE(3+)-TRANSPORT SYSTEM PERMEASE PROTEIN FBPB 2"/>
    <property type="match status" value="1"/>
</dbReference>
<gene>
    <name evidence="10" type="ORF">ABA31_16270</name>
</gene>
<sequence>MPRSLTAALRRPATLPALIALAALAVLVAGPLAGLVAATLDADGLEAWGDVLASPLSNALLWEPLGGSLVVGLGTGIASVVLGSFLAWAVVLTDMPFRRTVGVLATIPFAIPSFAIALAWESVFRNDRIGGASGLLAGLGVEVPDALAWGALPVTLTLTAHYFSLAFVVVAAALASVGGDLLAAAELTGASRARVALRIALPAVAPAMGSGFLLAFAEGVSNFAVPALLGLPVRFQTLSTRLYGAISTGDQDRGFVLSILLVLVAALVLWTGTRLTSRSVSTVTGKPSRARRIRLGPAKPVVLAGALAIVVAATILPAIVLAASTVLRRTNRFDGGTTWHYWVGESDASIAQGLRGVLVDPRILEAVGGTVLLAATVAVITMALGFLAAWSAARTPPWIGGTLSGLSYVPFLIPGVALGAAVIAQFGRPFLGLPSIYGTFWILVVGGIAASIPFAFQTSRAALAQVSRELEDAAAMAGAGTWRTLGRILLPVTARGTVGGAALVFVTMARDLSLVVMLVTPATPLLAVTAYEYASEGFTQHANAITLIITVVSVTVTLLARRLEGRRSPWMDA</sequence>
<feature type="transmembrane region" description="Helical" evidence="8">
    <location>
        <begin position="514"/>
        <end position="534"/>
    </location>
</feature>
<evidence type="ECO:0000256" key="5">
    <source>
        <dbReference type="ARBA" id="ARBA00022692"/>
    </source>
</evidence>
<dbReference type="InterPro" id="IPR035906">
    <property type="entry name" value="MetI-like_sf"/>
</dbReference>
<dbReference type="Proteomes" id="UP000321749">
    <property type="component" value="Unassembled WGS sequence"/>
</dbReference>
<comment type="caution">
    <text evidence="10">The sequence shown here is derived from an EMBL/GenBank/DDBJ whole genome shotgun (WGS) entry which is preliminary data.</text>
</comment>
<evidence type="ECO:0000256" key="8">
    <source>
        <dbReference type="RuleBase" id="RU363032"/>
    </source>
</evidence>
<reference evidence="10 11" key="1">
    <citation type="submission" date="2019-07" db="EMBL/GenBank/DDBJ databases">
        <title>Whole genome shotgun sequence of Agrococcus baldri NBRC 103055.</title>
        <authorList>
            <person name="Hosoyama A."/>
            <person name="Uohara A."/>
            <person name="Ohji S."/>
            <person name="Ichikawa N."/>
        </authorList>
    </citation>
    <scope>NUCLEOTIDE SEQUENCE [LARGE SCALE GENOMIC DNA]</scope>
    <source>
        <strain evidence="10 11">NBRC 103055</strain>
    </source>
</reference>
<feature type="transmembrane region" description="Helical" evidence="8">
    <location>
        <begin position="162"/>
        <end position="183"/>
    </location>
</feature>
<keyword evidence="11" id="KW-1185">Reference proteome</keyword>